<gene>
    <name evidence="1" type="ORF">VCS650_LOCUS34434</name>
</gene>
<dbReference type="OrthoDB" id="10084445at2759"/>
<reference evidence="1" key="1">
    <citation type="submission" date="2021-02" db="EMBL/GenBank/DDBJ databases">
        <authorList>
            <person name="Nowell W R."/>
        </authorList>
    </citation>
    <scope>NUCLEOTIDE SEQUENCE</scope>
</reference>
<dbReference type="Proteomes" id="UP000663891">
    <property type="component" value="Unassembled WGS sequence"/>
</dbReference>
<evidence type="ECO:0000313" key="1">
    <source>
        <dbReference type="EMBL" id="CAF1363249.1"/>
    </source>
</evidence>
<dbReference type="AlphaFoldDB" id="A0A815I4K9"/>
<accession>A0A815I4K9</accession>
<dbReference type="EMBL" id="CAJNON010000722">
    <property type="protein sequence ID" value="CAF1363249.1"/>
    <property type="molecule type" value="Genomic_DNA"/>
</dbReference>
<protein>
    <submittedName>
        <fullName evidence="1">Uncharacterized protein</fullName>
    </submittedName>
</protein>
<name>A0A815I4K9_9BILA</name>
<organism evidence="1">
    <name type="scientific">Adineta steineri</name>
    <dbReference type="NCBI Taxonomy" id="433720"/>
    <lineage>
        <taxon>Eukaryota</taxon>
        <taxon>Metazoa</taxon>
        <taxon>Spiralia</taxon>
        <taxon>Gnathifera</taxon>
        <taxon>Rotifera</taxon>
        <taxon>Eurotatoria</taxon>
        <taxon>Bdelloidea</taxon>
        <taxon>Adinetida</taxon>
        <taxon>Adinetidae</taxon>
        <taxon>Adineta</taxon>
    </lineage>
</organism>
<proteinExistence type="predicted"/>
<comment type="caution">
    <text evidence="1">The sequence shown here is derived from an EMBL/GenBank/DDBJ whole genome shotgun (WGS) entry which is preliminary data.</text>
</comment>
<sequence length="322" mass="38761">MADEICEILSKLLLPNIQMRLTFNSITNYITIPITSLTFYQYSLNDLWQLFKYIPMLKYLHLETLDDRSYINNRLDPADIYALHLQQLVVDYSKCSFEIYRLLLKQTPNLKILTINIEYESDIIDDVRWQNLIESSLQHLDIFNFIFVIRIDDIILTKVHQFQNDFWHKYHHWYVNYEFNSFHAIFYTISYLKNGYNLKPNMKRSHGFTLMNNSKVFKNVTDLFLFMDVLNENYEYYFQNITSLTLYQDSMLFKELMILINNNNKKINLSNRFKLLLTYLILNIKNTCYIISSTILLQILKKAQKLTLISFVIKNELCQYFS</sequence>